<accession>A0A381RXW7</accession>
<protein>
    <recommendedName>
        <fullName evidence="4">Intradiol ring-cleavage dioxygenases domain-containing protein</fullName>
    </recommendedName>
</protein>
<gene>
    <name evidence="5" type="ORF">METZ01_LOCUS48803</name>
</gene>
<dbReference type="InterPro" id="IPR000627">
    <property type="entry name" value="Intradiol_dOase_C"/>
</dbReference>
<proteinExistence type="inferred from homology"/>
<dbReference type="SUPFAM" id="SSF49482">
    <property type="entry name" value="Aromatic compound dioxygenase"/>
    <property type="match status" value="1"/>
</dbReference>
<evidence type="ECO:0000256" key="2">
    <source>
        <dbReference type="ARBA" id="ARBA00022964"/>
    </source>
</evidence>
<evidence type="ECO:0000256" key="3">
    <source>
        <dbReference type="ARBA" id="ARBA00023002"/>
    </source>
</evidence>
<keyword evidence="2" id="KW-0223">Dioxygenase</keyword>
<dbReference type="Gene3D" id="2.60.130.10">
    <property type="entry name" value="Aromatic compound dioxygenase"/>
    <property type="match status" value="1"/>
</dbReference>
<dbReference type="InterPro" id="IPR012786">
    <property type="entry name" value="Protocat_dOase_a"/>
</dbReference>
<dbReference type="PANTHER" id="PTHR33711">
    <property type="entry name" value="DIOXYGENASE, PUTATIVE (AFU_ORTHOLOGUE AFUA_2G02910)-RELATED"/>
    <property type="match status" value="1"/>
</dbReference>
<organism evidence="5">
    <name type="scientific">marine metagenome</name>
    <dbReference type="NCBI Taxonomy" id="408172"/>
    <lineage>
        <taxon>unclassified sequences</taxon>
        <taxon>metagenomes</taxon>
        <taxon>ecological metagenomes</taxon>
    </lineage>
</organism>
<keyword evidence="3" id="KW-0560">Oxidoreductase</keyword>
<feature type="domain" description="Intradiol ring-cleavage dioxygenases" evidence="4">
    <location>
        <begin position="22"/>
        <end position="165"/>
    </location>
</feature>
<dbReference type="InterPro" id="IPR050770">
    <property type="entry name" value="Intradiol_RC_Dioxygenase"/>
</dbReference>
<sequence length="185" mass="20285">MSSLTPSQTIGPFFRVLVPERGALVMAAPEALGTRITVTGKVLDGSGAGVPDALLEVWQANAEGDWNHLDDSSGSIQTETFWGFGRISTDAEGRFTFETVKPGSVPGPDNEVQAPHLVVGVFARGLLTRLVTRIYFSDEAANVEDPILRRVPVVRRPTLIAEHRDERYHLDIVLQGERETVFFDV</sequence>
<evidence type="ECO:0000256" key="1">
    <source>
        <dbReference type="ARBA" id="ARBA00007825"/>
    </source>
</evidence>
<dbReference type="Pfam" id="PF00775">
    <property type="entry name" value="Dioxygenase_C"/>
    <property type="match status" value="1"/>
</dbReference>
<dbReference type="NCBIfam" id="TIGR02423">
    <property type="entry name" value="protocat_alph"/>
    <property type="match status" value="1"/>
</dbReference>
<dbReference type="EMBL" id="UINC01002369">
    <property type="protein sequence ID" value="SUZ95949.1"/>
    <property type="molecule type" value="Genomic_DNA"/>
</dbReference>
<dbReference type="CDD" id="cd03463">
    <property type="entry name" value="3_4-PCD_alpha"/>
    <property type="match status" value="1"/>
</dbReference>
<dbReference type="AlphaFoldDB" id="A0A381RXW7"/>
<name>A0A381RXW7_9ZZZZ</name>
<reference evidence="5" key="1">
    <citation type="submission" date="2018-05" db="EMBL/GenBank/DDBJ databases">
        <authorList>
            <person name="Lanie J.A."/>
            <person name="Ng W.-L."/>
            <person name="Kazmierczak K.M."/>
            <person name="Andrzejewski T.M."/>
            <person name="Davidsen T.M."/>
            <person name="Wayne K.J."/>
            <person name="Tettelin H."/>
            <person name="Glass J.I."/>
            <person name="Rusch D."/>
            <person name="Podicherti R."/>
            <person name="Tsui H.-C.T."/>
            <person name="Winkler M.E."/>
        </authorList>
    </citation>
    <scope>NUCLEOTIDE SEQUENCE</scope>
</reference>
<dbReference type="InterPro" id="IPR015889">
    <property type="entry name" value="Intradiol_dOase_core"/>
</dbReference>
<comment type="similarity">
    <text evidence="1">Belongs to the intradiol ring-cleavage dioxygenase family.</text>
</comment>
<evidence type="ECO:0000313" key="5">
    <source>
        <dbReference type="EMBL" id="SUZ95949.1"/>
    </source>
</evidence>
<dbReference type="PANTHER" id="PTHR33711:SF9">
    <property type="entry name" value="PROTOCATECHUATE 3,4-DIOXYGENASE ALPHA CHAIN"/>
    <property type="match status" value="1"/>
</dbReference>
<dbReference type="GO" id="GO:0018578">
    <property type="term" value="F:protocatechuate 3,4-dioxygenase activity"/>
    <property type="evidence" value="ECO:0007669"/>
    <property type="project" value="InterPro"/>
</dbReference>
<evidence type="ECO:0000259" key="4">
    <source>
        <dbReference type="Pfam" id="PF00775"/>
    </source>
</evidence>
<dbReference type="GO" id="GO:0008199">
    <property type="term" value="F:ferric iron binding"/>
    <property type="evidence" value="ECO:0007669"/>
    <property type="project" value="InterPro"/>
</dbReference>